<dbReference type="FunFam" id="1.20.1060.20:FF:000002">
    <property type="entry name" value="Structural maintenance of chromosomes 3"/>
    <property type="match status" value="1"/>
</dbReference>
<feature type="domain" description="SMC hinge" evidence="10">
    <location>
        <begin position="531"/>
        <end position="644"/>
    </location>
</feature>
<feature type="coiled-coil region" evidence="9">
    <location>
        <begin position="420"/>
        <end position="461"/>
    </location>
</feature>
<keyword evidence="4" id="KW-0132">Cell division</keyword>
<dbReference type="EMBL" id="GAKP01002784">
    <property type="protein sequence ID" value="JAC56168.1"/>
    <property type="molecule type" value="Transcribed_RNA"/>
</dbReference>
<dbReference type="SMART" id="SM00968">
    <property type="entry name" value="SMC_hinge"/>
    <property type="match status" value="1"/>
</dbReference>
<dbReference type="GO" id="GO:0005524">
    <property type="term" value="F:ATP binding"/>
    <property type="evidence" value="ECO:0007669"/>
    <property type="project" value="InterPro"/>
</dbReference>
<dbReference type="PIRSF" id="PIRSF005719">
    <property type="entry name" value="SMC"/>
    <property type="match status" value="1"/>
</dbReference>
<dbReference type="Gene3D" id="1.20.1060.20">
    <property type="match status" value="1"/>
</dbReference>
<dbReference type="InterPro" id="IPR010935">
    <property type="entry name" value="SMC_hinge"/>
</dbReference>
<name>A0A034WQZ0_BACDO</name>
<evidence type="ECO:0000256" key="7">
    <source>
        <dbReference type="ARBA" id="ARBA00023242"/>
    </source>
</evidence>
<dbReference type="Pfam" id="PF06470">
    <property type="entry name" value="SMC_hinge"/>
    <property type="match status" value="1"/>
</dbReference>
<dbReference type="InterPro" id="IPR036277">
    <property type="entry name" value="SMC_hinge_sf"/>
</dbReference>
<evidence type="ECO:0000256" key="6">
    <source>
        <dbReference type="ARBA" id="ARBA00023054"/>
    </source>
</evidence>
<evidence type="ECO:0000256" key="8">
    <source>
        <dbReference type="ARBA" id="ARBA00023306"/>
    </source>
</evidence>
<keyword evidence="6 9" id="KW-0175">Coiled coil</keyword>
<keyword evidence="8" id="KW-0131">Cell cycle</keyword>
<dbReference type="Gene3D" id="3.30.70.1620">
    <property type="match status" value="1"/>
</dbReference>
<dbReference type="PANTHER" id="PTHR43977">
    <property type="entry name" value="STRUCTURAL MAINTENANCE OF CHROMOSOMES PROTEIN 3"/>
    <property type="match status" value="1"/>
</dbReference>
<organism evidence="11">
    <name type="scientific">Bactrocera dorsalis</name>
    <name type="common">Oriental fruit fly</name>
    <name type="synonym">Dacus dorsalis</name>
    <dbReference type="NCBI Taxonomy" id="27457"/>
    <lineage>
        <taxon>Eukaryota</taxon>
        <taxon>Metazoa</taxon>
        <taxon>Ecdysozoa</taxon>
        <taxon>Arthropoda</taxon>
        <taxon>Hexapoda</taxon>
        <taxon>Insecta</taxon>
        <taxon>Pterygota</taxon>
        <taxon>Neoptera</taxon>
        <taxon>Endopterygota</taxon>
        <taxon>Diptera</taxon>
        <taxon>Brachycera</taxon>
        <taxon>Muscomorpha</taxon>
        <taxon>Tephritoidea</taxon>
        <taxon>Tephritidae</taxon>
        <taxon>Bactrocera</taxon>
        <taxon>Bactrocera</taxon>
    </lineage>
</organism>
<dbReference type="GO" id="GO:0051301">
    <property type="term" value="P:cell division"/>
    <property type="evidence" value="ECO:0007669"/>
    <property type="project" value="UniProtKB-KW"/>
</dbReference>
<evidence type="ECO:0000256" key="2">
    <source>
        <dbReference type="ARBA" id="ARBA00005917"/>
    </source>
</evidence>
<comment type="subcellular location">
    <subcellularLocation>
        <location evidence="1">Nucleus</location>
    </subcellularLocation>
</comment>
<dbReference type="GO" id="GO:0016887">
    <property type="term" value="F:ATP hydrolysis activity"/>
    <property type="evidence" value="ECO:0007669"/>
    <property type="project" value="InterPro"/>
</dbReference>
<dbReference type="GO" id="GO:0005694">
    <property type="term" value="C:chromosome"/>
    <property type="evidence" value="ECO:0007669"/>
    <property type="project" value="InterPro"/>
</dbReference>
<keyword evidence="7" id="KW-0539">Nucleus</keyword>
<feature type="coiled-coil region" evidence="9">
    <location>
        <begin position="790"/>
        <end position="824"/>
    </location>
</feature>
<dbReference type="GO" id="GO:0005634">
    <property type="term" value="C:nucleus"/>
    <property type="evidence" value="ECO:0007669"/>
    <property type="project" value="UniProtKB-SubCell"/>
</dbReference>
<feature type="coiled-coil region" evidence="9">
    <location>
        <begin position="323"/>
        <end position="374"/>
    </location>
</feature>
<comment type="similarity">
    <text evidence="2">Belongs to the SMC family. SMC3 subfamily.</text>
</comment>
<dbReference type="OrthoDB" id="431497at2759"/>
<dbReference type="SUPFAM" id="SSF75553">
    <property type="entry name" value="Smc hinge domain"/>
    <property type="match status" value="1"/>
</dbReference>
<protein>
    <recommendedName>
        <fullName evidence="3">Structural maintenance of chromosomes protein 3</fullName>
    </recommendedName>
</protein>
<dbReference type="AlphaFoldDB" id="A0A034WQZ0"/>
<evidence type="ECO:0000256" key="9">
    <source>
        <dbReference type="SAM" id="Coils"/>
    </source>
</evidence>
<evidence type="ECO:0000313" key="11">
    <source>
        <dbReference type="EMBL" id="JAC56168.1"/>
    </source>
</evidence>
<feature type="coiled-coil region" evidence="9">
    <location>
        <begin position="179"/>
        <end position="287"/>
    </location>
</feature>
<dbReference type="CDD" id="cd03272">
    <property type="entry name" value="ABC_SMC3_euk"/>
    <property type="match status" value="1"/>
</dbReference>
<gene>
    <name evidence="11" type="primary">SMC3</name>
</gene>
<evidence type="ECO:0000259" key="10">
    <source>
        <dbReference type="SMART" id="SM00968"/>
    </source>
</evidence>
<dbReference type="Gene3D" id="3.40.50.300">
    <property type="entry name" value="P-loop containing nucleotide triphosphate hydrolases"/>
    <property type="match status" value="1"/>
</dbReference>
<sequence>MHIKQIIIQGFKSYKDQTVVEPFDKRHNVVVGRNGSGKSNFFYAIQFVLSDEFTHLRPEQRQALLHEGTGARVISAYVEIIFDNSDNRVPIDKEEIYLRRVIGSKKDQYFLNKKVVPRTEVVNLLESAGFSNSNPYYIVKQGKINQMATAADSYRLKLLREVAGTRVYDERKEESLNILRETEGKLEKISEYLRTIEERLKTLEEEKEELKEYQKWDKARRLLEYIIHETELKETKKALDDLNEQKKSSVDKKKIYNVEIQKAQENIKEIQKRLKDAKKDVISTKEERSVLLTEQQQLLREKTKLDLIIIDLNDEVQGDNKSKERADLELKKLKITIAEKERELDDVKPKYEAMKRKEEECSRELSLKEQKRNELYAKQGRGSQFSSRDERDKWILNELKSLSKQIRDKINHNSKLMEDLKKDSNAEADLNKKIEEHSNELEQLRLQIDDHNKKYYELKKTKDHYQAMRNELWRKETQMTQQLQTHKEELSKTDQALRSMAGKPILNGRDSVRKVLDNFFERGSPFNEIAKSYYGPVIENFSCDKTIYTAVEVTAGNRLFHHIVESDKVGTQILKEMNKLKLPGEVTFMPLNRLQVKIHDYPDDPDSIPMLSKLKYDEQHDKALRYIFGKTLICRNLERATELAKSTGLDCVTLDGDQVSSKGSLTGGYFNTSRSRLEIQKKRSEYTQQIRDFEKELSKLRNEIKQTENNINSVVSEMQKTETKQGKTKDIFEKLQGEIRLMKEELLRIEKYRSTRERSATQCKASLEAMNSTKAGLEAELKQELLSSLSVQDQREIDQLNDDIRKLNQENKEAFTQRMQLEVVKNKLDNLLTNNLFRRRDELITALQEISVEDRKRKLLNCKNDLISAEKRIKKVNIDLEDIEKRHLMLNIEKPWLI</sequence>
<dbReference type="SUPFAM" id="SSF52540">
    <property type="entry name" value="P-loop containing nucleoside triphosphate hydrolases"/>
    <property type="match status" value="1"/>
</dbReference>
<keyword evidence="5" id="KW-0498">Mitosis</keyword>
<feature type="coiled-coil region" evidence="9">
    <location>
        <begin position="676"/>
        <end position="724"/>
    </location>
</feature>
<dbReference type="InterPro" id="IPR003395">
    <property type="entry name" value="RecF/RecN/SMC_N"/>
</dbReference>
<reference evidence="11" key="1">
    <citation type="journal article" date="2014" name="BMC Genomics">
        <title>Characterizing the developmental transcriptome of the oriental fruit fly, Bactrocera dorsalis (Diptera: Tephritidae) through comparative genomic analysis with Drosophila melanogaster utilizing modENCODE datasets.</title>
        <authorList>
            <person name="Geib S.M."/>
            <person name="Calla B."/>
            <person name="Hall B."/>
            <person name="Hou S."/>
            <person name="Manoukis N.C."/>
        </authorList>
    </citation>
    <scope>NUCLEOTIDE SEQUENCE</scope>
    <source>
        <strain evidence="11">Punador</strain>
    </source>
</reference>
<dbReference type="InterPro" id="IPR024704">
    <property type="entry name" value="SMC"/>
</dbReference>
<proteinExistence type="inferred from homology"/>
<evidence type="ECO:0000256" key="1">
    <source>
        <dbReference type="ARBA" id="ARBA00004123"/>
    </source>
</evidence>
<dbReference type="InterPro" id="IPR041741">
    <property type="entry name" value="SMC3_ABC_euk"/>
</dbReference>
<dbReference type="FunFam" id="3.40.50.300:FF:000424">
    <property type="entry name" value="Structural maintenance of chromosomes 3"/>
    <property type="match status" value="1"/>
</dbReference>
<evidence type="ECO:0000256" key="3">
    <source>
        <dbReference type="ARBA" id="ARBA00018690"/>
    </source>
</evidence>
<dbReference type="Pfam" id="PF02463">
    <property type="entry name" value="SMC_N"/>
    <property type="match status" value="1"/>
</dbReference>
<dbReference type="GO" id="GO:0051276">
    <property type="term" value="P:chromosome organization"/>
    <property type="evidence" value="ECO:0007669"/>
    <property type="project" value="InterPro"/>
</dbReference>
<evidence type="ECO:0000256" key="4">
    <source>
        <dbReference type="ARBA" id="ARBA00022618"/>
    </source>
</evidence>
<dbReference type="InterPro" id="IPR027417">
    <property type="entry name" value="P-loop_NTPase"/>
</dbReference>
<dbReference type="FunFam" id="3.30.70.1620:FF:000002">
    <property type="entry name" value="Structural maintenance of chromosomes 3"/>
    <property type="match status" value="1"/>
</dbReference>
<evidence type="ECO:0000256" key="5">
    <source>
        <dbReference type="ARBA" id="ARBA00022776"/>
    </source>
</evidence>
<accession>A0A034WQZ0</accession>